<comment type="caution">
    <text evidence="1">The sequence shown here is derived from an EMBL/GenBank/DDBJ whole genome shotgun (WGS) entry which is preliminary data.</text>
</comment>
<dbReference type="AlphaFoldDB" id="A0A917HCX8"/>
<evidence type="ECO:0000313" key="2">
    <source>
        <dbReference type="Proteomes" id="UP000600247"/>
    </source>
</evidence>
<dbReference type="InterPro" id="IPR050490">
    <property type="entry name" value="Bact_solute-bd_prot1"/>
</dbReference>
<dbReference type="EMBL" id="BMHY01000005">
    <property type="protein sequence ID" value="GGG73918.1"/>
    <property type="molecule type" value="Genomic_DNA"/>
</dbReference>
<organism evidence="1 2">
    <name type="scientific">Paenibacillus radicis</name>
    <name type="common">ex Gao et al. 2016</name>
    <dbReference type="NCBI Taxonomy" id="1737354"/>
    <lineage>
        <taxon>Bacteria</taxon>
        <taxon>Bacillati</taxon>
        <taxon>Bacillota</taxon>
        <taxon>Bacilli</taxon>
        <taxon>Bacillales</taxon>
        <taxon>Paenibacillaceae</taxon>
        <taxon>Paenibacillus</taxon>
    </lineage>
</organism>
<dbReference type="Pfam" id="PF01547">
    <property type="entry name" value="SBP_bac_1"/>
    <property type="match status" value="1"/>
</dbReference>
<dbReference type="Gene3D" id="3.40.190.10">
    <property type="entry name" value="Periplasmic binding protein-like II"/>
    <property type="match status" value="1"/>
</dbReference>
<proteinExistence type="predicted"/>
<gene>
    <name evidence="1" type="ORF">GCM10010918_32470</name>
</gene>
<dbReference type="PANTHER" id="PTHR43649:SF12">
    <property type="entry name" value="DIACETYLCHITOBIOSE BINDING PROTEIN DASA"/>
    <property type="match status" value="1"/>
</dbReference>
<protein>
    <submittedName>
        <fullName evidence="1">ABC transporter substrate-binding protein</fullName>
    </submittedName>
</protein>
<reference evidence="1 2" key="1">
    <citation type="journal article" date="2014" name="Int. J. Syst. Evol. Microbiol.">
        <title>Complete genome sequence of Corynebacterium casei LMG S-19264T (=DSM 44701T), isolated from a smear-ripened cheese.</title>
        <authorList>
            <consortium name="US DOE Joint Genome Institute (JGI-PGF)"/>
            <person name="Walter F."/>
            <person name="Albersmeier A."/>
            <person name="Kalinowski J."/>
            <person name="Ruckert C."/>
        </authorList>
    </citation>
    <scope>NUCLEOTIDE SEQUENCE [LARGE SCALE GENOMIC DNA]</scope>
    <source>
        <strain evidence="1 2">CGMCC 1.15286</strain>
    </source>
</reference>
<dbReference type="SUPFAM" id="SSF53850">
    <property type="entry name" value="Periplasmic binding protein-like II"/>
    <property type="match status" value="1"/>
</dbReference>
<name>A0A917HCX8_9BACL</name>
<dbReference type="PANTHER" id="PTHR43649">
    <property type="entry name" value="ARABINOSE-BINDING PROTEIN-RELATED"/>
    <property type="match status" value="1"/>
</dbReference>
<evidence type="ECO:0000313" key="1">
    <source>
        <dbReference type="EMBL" id="GGG73918.1"/>
    </source>
</evidence>
<dbReference type="Proteomes" id="UP000600247">
    <property type="component" value="Unassembled WGS sequence"/>
</dbReference>
<dbReference type="InterPro" id="IPR006059">
    <property type="entry name" value="SBP"/>
</dbReference>
<accession>A0A917HCX8</accession>
<dbReference type="CDD" id="cd13585">
    <property type="entry name" value="PBP2_TMBP_like"/>
    <property type="match status" value="1"/>
</dbReference>
<dbReference type="RefSeq" id="WP_188890219.1">
    <property type="nucleotide sequence ID" value="NZ_BMHY01000005.1"/>
</dbReference>
<keyword evidence="2" id="KW-1185">Reference proteome</keyword>
<sequence length="442" mass="50075">MFRNNRTRWPIAIVAVLAFVLLNGCMEREAETVASEESGVTLRIIQSLTNEPRTEALRNLLDRFEELNPAIKVELLSPGNSVADERIAYALRDRVGIDVVEVRDQTLVPLVEQKLILNLTAYADNWKDYAGLSEDAKHFASEWDGAVYYIPNGLYRNQLYYRKDRFDEKALQVPETWEELYYTGKLLTDPAKGEYGLAFRGEEGPDRLLTQLIQDYNGDQVDALDSMYKRNRSTIFNGNGALNGAFMYKQLYDELSPPQSVEWSFTDQADAFANGSVSMMIADAGAIALLKGKMDPDSWATAPLPVGPAGISHYAVRGAGWGITSYSSHIKEAWSLIEFLSSPAINEEFGEQIGVIPIYPRDASFLQSGPYASFWMMDQNEEQYVRTQPPIHYYDYSAFYKLGKDQAQRYLDGDITAEELLKDLDEFWRKERKNAKAQAFSP</sequence>